<keyword evidence="6" id="KW-1185">Reference proteome</keyword>
<dbReference type="Pfam" id="PF12796">
    <property type="entry name" value="Ank_2"/>
    <property type="match status" value="1"/>
</dbReference>
<dbReference type="Proteomes" id="UP000028712">
    <property type="component" value="Unassembled WGS sequence"/>
</dbReference>
<dbReference type="PANTHER" id="PTHR22677">
    <property type="entry name" value="ANKYRIN REPEAT DOMAIN-CONTAINING PROTEIN 60"/>
    <property type="match status" value="1"/>
</dbReference>
<name>A0A085ZZM4_FLAHY</name>
<keyword evidence="1" id="KW-0040">ANK repeat</keyword>
<dbReference type="PROSITE" id="PS50088">
    <property type="entry name" value="ANK_REPEAT"/>
    <property type="match status" value="2"/>
</dbReference>
<dbReference type="AlphaFoldDB" id="A0A085ZZM4"/>
<dbReference type="SMART" id="SM00248">
    <property type="entry name" value="ANK"/>
    <property type="match status" value="2"/>
</dbReference>
<dbReference type="Gene3D" id="1.25.40.20">
    <property type="entry name" value="Ankyrin repeat-containing domain"/>
    <property type="match status" value="1"/>
</dbReference>
<evidence type="ECO:0000313" key="6">
    <source>
        <dbReference type="Proteomes" id="UP000198424"/>
    </source>
</evidence>
<evidence type="ECO:0000313" key="4">
    <source>
        <dbReference type="EMBL" id="OXA85813.1"/>
    </source>
</evidence>
<organism evidence="3 5">
    <name type="scientific">Flavobacterium hydatis</name>
    <name type="common">Cytophaga aquatilis</name>
    <dbReference type="NCBI Taxonomy" id="991"/>
    <lineage>
        <taxon>Bacteria</taxon>
        <taxon>Pseudomonadati</taxon>
        <taxon>Bacteroidota</taxon>
        <taxon>Flavobacteriia</taxon>
        <taxon>Flavobacteriales</taxon>
        <taxon>Flavobacteriaceae</taxon>
        <taxon>Flavobacterium</taxon>
    </lineage>
</organism>
<dbReference type="PROSITE" id="PS50297">
    <property type="entry name" value="ANK_REP_REGION"/>
    <property type="match status" value="2"/>
</dbReference>
<dbReference type="InterPro" id="IPR039323">
    <property type="entry name" value="ANKRD_45/46/60"/>
</dbReference>
<protein>
    <submittedName>
        <fullName evidence="3">Ankyrin</fullName>
    </submittedName>
</protein>
<keyword evidence="2" id="KW-0732">Signal</keyword>
<proteinExistence type="predicted"/>
<dbReference type="Proteomes" id="UP000198424">
    <property type="component" value="Unassembled WGS sequence"/>
</dbReference>
<feature type="repeat" description="ANK" evidence="1">
    <location>
        <begin position="73"/>
        <end position="105"/>
    </location>
</feature>
<sequence>MKKSIVYLGVALVAFANVAVASGTNTNYKLLTSSKNIVQQYDRSPLNVAISKGDFETVKKFIEYGANVNRVLDGMSPLMAAARYNQVEIMKFLVSKGAELDTENEKGYTALKYAEVSKAKEATTFLKTLLKK</sequence>
<dbReference type="EMBL" id="JPRM01000044">
    <property type="protein sequence ID" value="KFF09888.1"/>
    <property type="molecule type" value="Genomic_DNA"/>
</dbReference>
<dbReference type="InterPro" id="IPR002110">
    <property type="entry name" value="Ankyrin_rpt"/>
</dbReference>
<feature type="repeat" description="ANK" evidence="1">
    <location>
        <begin position="41"/>
        <end position="73"/>
    </location>
</feature>
<accession>A0A085ZZM4</accession>
<evidence type="ECO:0000313" key="5">
    <source>
        <dbReference type="Proteomes" id="UP000028712"/>
    </source>
</evidence>
<reference evidence="4 6" key="2">
    <citation type="submission" date="2016-11" db="EMBL/GenBank/DDBJ databases">
        <title>Whole genomes of Flavobacteriaceae.</title>
        <authorList>
            <person name="Stine C."/>
            <person name="Li C."/>
            <person name="Tadesse D."/>
        </authorList>
    </citation>
    <scope>NUCLEOTIDE SEQUENCE [LARGE SCALE GENOMIC DNA]</scope>
    <source>
        <strain evidence="4 6">ATCC 29551</strain>
    </source>
</reference>
<dbReference type="EMBL" id="MUGY01000052">
    <property type="protein sequence ID" value="OXA85813.1"/>
    <property type="molecule type" value="Genomic_DNA"/>
</dbReference>
<feature type="signal peptide" evidence="2">
    <location>
        <begin position="1"/>
        <end position="21"/>
    </location>
</feature>
<evidence type="ECO:0000256" key="2">
    <source>
        <dbReference type="SAM" id="SignalP"/>
    </source>
</evidence>
<dbReference type="SUPFAM" id="SSF48403">
    <property type="entry name" value="Ankyrin repeat"/>
    <property type="match status" value="1"/>
</dbReference>
<evidence type="ECO:0000256" key="1">
    <source>
        <dbReference type="PROSITE-ProRule" id="PRU00023"/>
    </source>
</evidence>
<dbReference type="InterPro" id="IPR036770">
    <property type="entry name" value="Ankyrin_rpt-contain_sf"/>
</dbReference>
<feature type="chain" id="PRO_5001801935" evidence="2">
    <location>
        <begin position="22"/>
        <end position="132"/>
    </location>
</feature>
<evidence type="ECO:0000313" key="3">
    <source>
        <dbReference type="EMBL" id="KFF09888.1"/>
    </source>
</evidence>
<dbReference type="OrthoDB" id="1374157at2"/>
<dbReference type="RefSeq" id="WP_035627386.1">
    <property type="nucleotide sequence ID" value="NZ_JBEWQG010000042.1"/>
</dbReference>
<dbReference type="eggNOG" id="COG0666">
    <property type="taxonomic scope" value="Bacteria"/>
</dbReference>
<gene>
    <name evidence="4" type="ORF">B0A62_24095</name>
    <name evidence="3" type="ORF">IW20_22110</name>
</gene>
<comment type="caution">
    <text evidence="3">The sequence shown here is derived from an EMBL/GenBank/DDBJ whole genome shotgun (WGS) entry which is preliminary data.</text>
</comment>
<dbReference type="STRING" id="991.IW20_22110"/>
<reference evidence="3 5" key="1">
    <citation type="submission" date="2014-07" db="EMBL/GenBank/DDBJ databases">
        <title>Genome of Flavobacterium hydatis DSM 2063.</title>
        <authorList>
            <person name="Pipes S.E."/>
            <person name="Stropko S.J."/>
            <person name="Newman J.D."/>
        </authorList>
    </citation>
    <scope>NUCLEOTIDE SEQUENCE [LARGE SCALE GENOMIC DNA]</scope>
    <source>
        <strain evidence="3 5">DSM 2063</strain>
    </source>
</reference>
<dbReference type="PANTHER" id="PTHR22677:SF4">
    <property type="entry name" value="USHER SYNDROME TYPE-1G PROTEIN-LIKE PROTEIN"/>
    <property type="match status" value="1"/>
</dbReference>